<protein>
    <recommendedName>
        <fullName evidence="3">Altered inheritance of mitochondria protein 41</fullName>
    </recommendedName>
</protein>
<organism evidence="1 2">
    <name type="scientific">Nothophoma quercina</name>
    <dbReference type="NCBI Taxonomy" id="749835"/>
    <lineage>
        <taxon>Eukaryota</taxon>
        <taxon>Fungi</taxon>
        <taxon>Dikarya</taxon>
        <taxon>Ascomycota</taxon>
        <taxon>Pezizomycotina</taxon>
        <taxon>Dothideomycetes</taxon>
        <taxon>Pleosporomycetidae</taxon>
        <taxon>Pleosporales</taxon>
        <taxon>Pleosporineae</taxon>
        <taxon>Didymellaceae</taxon>
        <taxon>Nothophoma</taxon>
    </lineage>
</organism>
<accession>A0ABR3R3S6</accession>
<name>A0ABR3R3S6_9PLEO</name>
<gene>
    <name evidence="1" type="ORF">SLS59_006542</name>
</gene>
<evidence type="ECO:0008006" key="3">
    <source>
        <dbReference type="Google" id="ProtNLM"/>
    </source>
</evidence>
<comment type="caution">
    <text evidence="1">The sequence shown here is derived from an EMBL/GenBank/DDBJ whole genome shotgun (WGS) entry which is preliminary data.</text>
</comment>
<evidence type="ECO:0000313" key="2">
    <source>
        <dbReference type="Proteomes" id="UP001521222"/>
    </source>
</evidence>
<dbReference type="Proteomes" id="UP001521222">
    <property type="component" value="Unassembled WGS sequence"/>
</dbReference>
<evidence type="ECO:0000313" key="1">
    <source>
        <dbReference type="EMBL" id="KAL1599090.1"/>
    </source>
</evidence>
<sequence>MHNLQLAVNKLRKSLPAISLSRTKKLEAAKQKAAQTSKLLVEEIKLQKEVEKKLLLDEANKYLEELDSERDTTSKTTNAAFGIDPLTLQNDLDWLAAHISKQEAKLEDLPMQIFSETNPTRKLTLQNILKFNKRLVETARHDWEQASIAFGDKTEKREDEAMMWVRKAYEGSLEITDP</sequence>
<keyword evidence="2" id="KW-1185">Reference proteome</keyword>
<reference evidence="1 2" key="1">
    <citation type="submission" date="2024-02" db="EMBL/GenBank/DDBJ databases">
        <title>De novo assembly and annotation of 12 fungi associated with fruit tree decline syndrome in Ontario, Canada.</title>
        <authorList>
            <person name="Sulman M."/>
            <person name="Ellouze W."/>
            <person name="Ilyukhin E."/>
        </authorList>
    </citation>
    <scope>NUCLEOTIDE SEQUENCE [LARGE SCALE GENOMIC DNA]</scope>
    <source>
        <strain evidence="1 2">M97-236</strain>
    </source>
</reference>
<proteinExistence type="predicted"/>
<dbReference type="EMBL" id="JAKIXB020000021">
    <property type="protein sequence ID" value="KAL1599090.1"/>
    <property type="molecule type" value="Genomic_DNA"/>
</dbReference>